<evidence type="ECO:0000259" key="3">
    <source>
        <dbReference type="Pfam" id="PF00188"/>
    </source>
</evidence>
<dbReference type="KEGG" id="ddr:Deide_04060"/>
<dbReference type="Pfam" id="PF00188">
    <property type="entry name" value="CAP"/>
    <property type="match status" value="1"/>
</dbReference>
<proteinExistence type="predicted"/>
<feature type="chain" id="PRO_5002907997" description="SCP domain-containing protein" evidence="2">
    <location>
        <begin position="23"/>
        <end position="190"/>
    </location>
</feature>
<reference evidence="4 5" key="1">
    <citation type="journal article" date="2009" name="PLoS Genet.">
        <title>Alliance of proteomics and genomics to unravel the specificities of Sahara bacterium Deinococcus deserti.</title>
        <authorList>
            <person name="de Groot A."/>
            <person name="Dulermo R."/>
            <person name="Ortet P."/>
            <person name="Blanchard L."/>
            <person name="Guerin P."/>
            <person name="Fernandez B."/>
            <person name="Vacherie B."/>
            <person name="Dossat C."/>
            <person name="Jolivet E."/>
            <person name="Siguier P."/>
            <person name="Chandler M."/>
            <person name="Barakat M."/>
            <person name="Dedieu A."/>
            <person name="Barbe V."/>
            <person name="Heulin T."/>
            <person name="Sommer S."/>
            <person name="Achouak W."/>
            <person name="Armengaud J."/>
        </authorList>
    </citation>
    <scope>NUCLEOTIDE SEQUENCE [LARGE SCALE GENOMIC DNA]</scope>
    <source>
        <strain evidence="5">DSM 17065 / CIP 109153 / LMG 22923 / VCD115</strain>
    </source>
</reference>
<gene>
    <name evidence="4" type="ordered locus">Deide_04060</name>
</gene>
<dbReference type="RefSeq" id="WP_012692355.1">
    <property type="nucleotide sequence ID" value="NC_012526.1"/>
</dbReference>
<feature type="compositionally biased region" description="Pro residues" evidence="1">
    <location>
        <begin position="36"/>
        <end position="50"/>
    </location>
</feature>
<dbReference type="InterPro" id="IPR035940">
    <property type="entry name" value="CAP_sf"/>
</dbReference>
<keyword evidence="2" id="KW-0732">Signal</keyword>
<dbReference type="CDD" id="cd05379">
    <property type="entry name" value="CAP_bacterial"/>
    <property type="match status" value="1"/>
</dbReference>
<dbReference type="SUPFAM" id="SSF55797">
    <property type="entry name" value="PR-1-like"/>
    <property type="match status" value="1"/>
</dbReference>
<dbReference type="Gene3D" id="3.40.33.10">
    <property type="entry name" value="CAP"/>
    <property type="match status" value="1"/>
</dbReference>
<feature type="signal peptide" evidence="2">
    <location>
        <begin position="1"/>
        <end position="22"/>
    </location>
</feature>
<dbReference type="Proteomes" id="UP000002208">
    <property type="component" value="Chromosome"/>
</dbReference>
<dbReference type="STRING" id="546414.Deide_04060"/>
<accession>C1CZY0</accession>
<feature type="region of interest" description="Disordered" evidence="1">
    <location>
        <begin position="28"/>
        <end position="56"/>
    </location>
</feature>
<dbReference type="eggNOG" id="COG2340">
    <property type="taxonomic scope" value="Bacteria"/>
</dbReference>
<dbReference type="HOGENOM" id="CLU_048111_3_0_0"/>
<organism evidence="4 5">
    <name type="scientific">Deinococcus deserti (strain DSM 17065 / CIP 109153 / LMG 22923 / VCD115)</name>
    <dbReference type="NCBI Taxonomy" id="546414"/>
    <lineage>
        <taxon>Bacteria</taxon>
        <taxon>Thermotogati</taxon>
        <taxon>Deinococcota</taxon>
        <taxon>Deinococci</taxon>
        <taxon>Deinococcales</taxon>
        <taxon>Deinococcaceae</taxon>
        <taxon>Deinococcus</taxon>
    </lineage>
</organism>
<dbReference type="InterPro" id="IPR014044">
    <property type="entry name" value="CAP_dom"/>
</dbReference>
<dbReference type="PaxDb" id="546414-Deide_04060"/>
<evidence type="ECO:0000256" key="2">
    <source>
        <dbReference type="SAM" id="SignalP"/>
    </source>
</evidence>
<protein>
    <recommendedName>
        <fullName evidence="3">SCP domain-containing protein</fullName>
    </recommendedName>
</protein>
<evidence type="ECO:0000313" key="4">
    <source>
        <dbReference type="EMBL" id="ACO45232.1"/>
    </source>
</evidence>
<evidence type="ECO:0000313" key="5">
    <source>
        <dbReference type="Proteomes" id="UP000002208"/>
    </source>
</evidence>
<dbReference type="PROSITE" id="PS51257">
    <property type="entry name" value="PROKAR_LIPOPROTEIN"/>
    <property type="match status" value="1"/>
</dbReference>
<feature type="domain" description="SCP" evidence="3">
    <location>
        <begin position="63"/>
        <end position="186"/>
    </location>
</feature>
<dbReference type="AlphaFoldDB" id="C1CZY0"/>
<evidence type="ECO:0000256" key="1">
    <source>
        <dbReference type="SAM" id="MobiDB-lite"/>
    </source>
</evidence>
<name>C1CZY0_DEIDV</name>
<dbReference type="EMBL" id="CP001114">
    <property type="protein sequence ID" value="ACO45232.1"/>
    <property type="molecule type" value="Genomic_DNA"/>
</dbReference>
<dbReference type="OrthoDB" id="9783944at2"/>
<dbReference type="PANTHER" id="PTHR31157:SF1">
    <property type="entry name" value="SCP DOMAIN-CONTAINING PROTEIN"/>
    <property type="match status" value="1"/>
</dbReference>
<dbReference type="PANTHER" id="PTHR31157">
    <property type="entry name" value="SCP DOMAIN-CONTAINING PROTEIN"/>
    <property type="match status" value="1"/>
</dbReference>
<sequence>MATGSRRLFAFPTLLLALTACSANTPVASPVASPAPAVPAPVAPTPPQTPPAGGAFTDRVLSLSNAARSQPRTCGTTSHAAAPALSANAQLNQAAQGHASDMAARNYFSHTSLDGRTMADRINATGYRWSTIGENIAAGQATPEEVVSGWLSSPGHCRNIMNPAFRELGVSHVQGGSYGHYWVQNFGASF</sequence>
<keyword evidence="5" id="KW-1185">Reference proteome</keyword>